<proteinExistence type="predicted"/>
<dbReference type="AlphaFoldDB" id="A0A8J6ACD3"/>
<keyword evidence="3" id="KW-0963">Cytoplasm</keyword>
<organism evidence="6 7">
    <name type="scientific">Galemys pyrenaicus</name>
    <name type="common">Iberian desman</name>
    <name type="synonym">Pyrenean desman</name>
    <dbReference type="NCBI Taxonomy" id="202257"/>
    <lineage>
        <taxon>Eukaryota</taxon>
        <taxon>Metazoa</taxon>
        <taxon>Chordata</taxon>
        <taxon>Craniata</taxon>
        <taxon>Vertebrata</taxon>
        <taxon>Euteleostomi</taxon>
        <taxon>Mammalia</taxon>
        <taxon>Eutheria</taxon>
        <taxon>Laurasiatheria</taxon>
        <taxon>Eulipotyphla</taxon>
        <taxon>Talpidae</taxon>
        <taxon>Galemys</taxon>
    </lineage>
</organism>
<evidence type="ECO:0000256" key="4">
    <source>
        <dbReference type="ARBA" id="ARBA00023242"/>
    </source>
</evidence>
<evidence type="ECO:0000256" key="5">
    <source>
        <dbReference type="ARBA" id="ARBA00023480"/>
    </source>
</evidence>
<gene>
    <name evidence="6" type="ORF">J0S82_006384</name>
</gene>
<dbReference type="Pfam" id="PF14811">
    <property type="entry name" value="TPD"/>
    <property type="match status" value="1"/>
</dbReference>
<evidence type="ECO:0000256" key="2">
    <source>
        <dbReference type="ARBA" id="ARBA00004496"/>
    </source>
</evidence>
<name>A0A8J6ACD3_GALPY</name>
<keyword evidence="4" id="KW-0539">Nucleus</keyword>
<evidence type="ECO:0000313" key="7">
    <source>
        <dbReference type="Proteomes" id="UP000700334"/>
    </source>
</evidence>
<dbReference type="GO" id="GO:0030218">
    <property type="term" value="P:erythrocyte differentiation"/>
    <property type="evidence" value="ECO:0007669"/>
    <property type="project" value="TreeGrafter"/>
</dbReference>
<dbReference type="GO" id="GO:0005737">
    <property type="term" value="C:cytoplasm"/>
    <property type="evidence" value="ECO:0007669"/>
    <property type="project" value="UniProtKB-SubCell"/>
</dbReference>
<evidence type="ECO:0000313" key="6">
    <source>
        <dbReference type="EMBL" id="KAG8514645.1"/>
    </source>
</evidence>
<evidence type="ECO:0000256" key="1">
    <source>
        <dbReference type="ARBA" id="ARBA00004123"/>
    </source>
</evidence>
<dbReference type="InterPro" id="IPR029404">
    <property type="entry name" value="CDIN1"/>
</dbReference>
<comment type="caution">
    <text evidence="6">The sequence shown here is derived from an EMBL/GenBank/DDBJ whole genome shotgun (WGS) entry which is preliminary data.</text>
</comment>
<dbReference type="PANTHER" id="PTHR31661:SF1">
    <property type="entry name" value="CDAN1-INTERACTING NUCLEASE 1"/>
    <property type="match status" value="1"/>
</dbReference>
<evidence type="ECO:0000256" key="3">
    <source>
        <dbReference type="ARBA" id="ARBA00022490"/>
    </source>
</evidence>
<dbReference type="OrthoDB" id="1272at2759"/>
<dbReference type="GO" id="GO:0005634">
    <property type="term" value="C:nucleus"/>
    <property type="evidence" value="ECO:0007669"/>
    <property type="project" value="UniProtKB-SubCell"/>
</dbReference>
<protein>
    <recommendedName>
        <fullName evidence="5">CDAN1-interacting nuclease 1</fullName>
    </recommendedName>
</protein>
<keyword evidence="7" id="KW-1185">Reference proteome</keyword>
<comment type="subcellular location">
    <subcellularLocation>
        <location evidence="2">Cytoplasm</location>
    </subcellularLocation>
    <subcellularLocation>
        <location evidence="1">Nucleus</location>
    </subcellularLocation>
</comment>
<accession>A0A8J6ACD3</accession>
<dbReference type="PANTHER" id="PTHR31661">
    <property type="entry name" value="SIMILAR TO CDNA SEQUENCE BC052040"/>
    <property type="match status" value="1"/>
</dbReference>
<dbReference type="Proteomes" id="UP000700334">
    <property type="component" value="Unassembled WGS sequence"/>
</dbReference>
<reference evidence="6" key="1">
    <citation type="journal article" date="2021" name="Evol. Appl.">
        <title>The genome of the Pyrenean desman and the effects of bottlenecks and inbreeding on the genomic landscape of an endangered species.</title>
        <authorList>
            <person name="Escoda L."/>
            <person name="Castresana J."/>
        </authorList>
    </citation>
    <scope>NUCLEOTIDE SEQUENCE</scope>
    <source>
        <strain evidence="6">IBE-C5619</strain>
    </source>
</reference>
<feature type="non-terminal residue" evidence="6">
    <location>
        <position position="40"/>
    </location>
</feature>
<sequence length="40" mass="4778">MLCPLAVEGHIIHWIESKASFGDECSHRAYLHDQFWSYWN</sequence>
<dbReference type="EMBL" id="JAGFMF010011739">
    <property type="protein sequence ID" value="KAG8514645.1"/>
    <property type="molecule type" value="Genomic_DNA"/>
</dbReference>